<evidence type="ECO:0000313" key="2">
    <source>
        <dbReference type="EMBL" id="SCY97091.1"/>
    </source>
</evidence>
<dbReference type="STRING" id="549386.SAMN02927923_03121"/>
<dbReference type="RefSeq" id="WP_091136499.1">
    <property type="nucleotide sequence ID" value="NZ_FMVJ01000009.1"/>
</dbReference>
<name>A0A1G5KA00_9HYPH</name>
<evidence type="ECO:0000256" key="1">
    <source>
        <dbReference type="SAM" id="Phobius"/>
    </source>
</evidence>
<reference evidence="2 3" key="1">
    <citation type="submission" date="2016-10" db="EMBL/GenBank/DDBJ databases">
        <authorList>
            <person name="de Groot N.N."/>
        </authorList>
    </citation>
    <scope>NUCLEOTIDE SEQUENCE [LARGE SCALE GENOMIC DNA]</scope>
    <source>
        <strain evidence="2 3">CGMCC 1.7666</strain>
    </source>
</reference>
<dbReference type="OrthoDB" id="9787346at2"/>
<feature type="transmembrane region" description="Helical" evidence="1">
    <location>
        <begin position="74"/>
        <end position="97"/>
    </location>
</feature>
<keyword evidence="3" id="KW-1185">Reference proteome</keyword>
<dbReference type="AlphaFoldDB" id="A0A1G5KA00"/>
<proteinExistence type="predicted"/>
<keyword evidence="1" id="KW-1133">Transmembrane helix</keyword>
<dbReference type="Proteomes" id="UP000199569">
    <property type="component" value="Unassembled WGS sequence"/>
</dbReference>
<keyword evidence="1" id="KW-0472">Membrane</keyword>
<feature type="transmembrane region" description="Helical" evidence="1">
    <location>
        <begin position="42"/>
        <end position="62"/>
    </location>
</feature>
<gene>
    <name evidence="2" type="ORF">SAMN02927923_03121</name>
</gene>
<feature type="transmembrane region" description="Helical" evidence="1">
    <location>
        <begin position="6"/>
        <end position="30"/>
    </location>
</feature>
<evidence type="ECO:0000313" key="3">
    <source>
        <dbReference type="Proteomes" id="UP000199569"/>
    </source>
</evidence>
<keyword evidence="1" id="KW-0812">Transmembrane</keyword>
<sequence length="113" mass="11433">MMASNVLIAVGASAAAGAATGLGALPLLLVKRISPRTEDAMLGFAAGVMTAAAFFSLLLRGLDAARAQIEGQVAPVASVAAALLAGAVVIGLIEWYAPHEHFIHGRQGRSTRA</sequence>
<protein>
    <submittedName>
        <fullName evidence="2">Zinc transporter, ZIP family</fullName>
    </submittedName>
</protein>
<accession>A0A1G5KA00</accession>
<dbReference type="EMBL" id="FMVJ01000009">
    <property type="protein sequence ID" value="SCY97091.1"/>
    <property type="molecule type" value="Genomic_DNA"/>
</dbReference>
<organism evidence="2 3">
    <name type="scientific">Microvirga guangxiensis</name>
    <dbReference type="NCBI Taxonomy" id="549386"/>
    <lineage>
        <taxon>Bacteria</taxon>
        <taxon>Pseudomonadati</taxon>
        <taxon>Pseudomonadota</taxon>
        <taxon>Alphaproteobacteria</taxon>
        <taxon>Hyphomicrobiales</taxon>
        <taxon>Methylobacteriaceae</taxon>
        <taxon>Microvirga</taxon>
    </lineage>
</organism>